<dbReference type="Proteomes" id="UP000823775">
    <property type="component" value="Unassembled WGS sequence"/>
</dbReference>
<evidence type="ECO:0000313" key="3">
    <source>
        <dbReference type="Proteomes" id="UP000823775"/>
    </source>
</evidence>
<accession>A0ABS8WYG6</accession>
<proteinExistence type="predicted"/>
<feature type="region of interest" description="Disordered" evidence="1">
    <location>
        <begin position="75"/>
        <end position="98"/>
    </location>
</feature>
<reference evidence="2 3" key="1">
    <citation type="journal article" date="2021" name="BMC Genomics">
        <title>Datura genome reveals duplications of psychoactive alkaloid biosynthetic genes and high mutation rate following tissue culture.</title>
        <authorList>
            <person name="Rajewski A."/>
            <person name="Carter-House D."/>
            <person name="Stajich J."/>
            <person name="Litt A."/>
        </authorList>
    </citation>
    <scope>NUCLEOTIDE SEQUENCE [LARGE SCALE GENOMIC DNA]</scope>
    <source>
        <strain evidence="2">AR-01</strain>
    </source>
</reference>
<evidence type="ECO:0000256" key="1">
    <source>
        <dbReference type="SAM" id="MobiDB-lite"/>
    </source>
</evidence>
<keyword evidence="3" id="KW-1185">Reference proteome</keyword>
<gene>
    <name evidence="2" type="ORF">HAX54_010377</name>
</gene>
<sequence>MEKISGVVSVTLSIELRRQHAPHNNHPRRMVISLCLRPENVSGEGLLSWDTIGRGLWLGAGGKFDSCCSAGGGGGAEDRLGGESGHNCKRQTTPIEKI</sequence>
<evidence type="ECO:0000313" key="2">
    <source>
        <dbReference type="EMBL" id="MCE3217098.1"/>
    </source>
</evidence>
<name>A0ABS8WYG6_DATST</name>
<comment type="caution">
    <text evidence="2">The sequence shown here is derived from an EMBL/GenBank/DDBJ whole genome shotgun (WGS) entry which is preliminary data.</text>
</comment>
<organism evidence="2 3">
    <name type="scientific">Datura stramonium</name>
    <name type="common">Jimsonweed</name>
    <name type="synonym">Common thornapple</name>
    <dbReference type="NCBI Taxonomy" id="4076"/>
    <lineage>
        <taxon>Eukaryota</taxon>
        <taxon>Viridiplantae</taxon>
        <taxon>Streptophyta</taxon>
        <taxon>Embryophyta</taxon>
        <taxon>Tracheophyta</taxon>
        <taxon>Spermatophyta</taxon>
        <taxon>Magnoliopsida</taxon>
        <taxon>eudicotyledons</taxon>
        <taxon>Gunneridae</taxon>
        <taxon>Pentapetalae</taxon>
        <taxon>asterids</taxon>
        <taxon>lamiids</taxon>
        <taxon>Solanales</taxon>
        <taxon>Solanaceae</taxon>
        <taxon>Solanoideae</taxon>
        <taxon>Datureae</taxon>
        <taxon>Datura</taxon>
    </lineage>
</organism>
<protein>
    <submittedName>
        <fullName evidence="2">Uncharacterized protein</fullName>
    </submittedName>
</protein>
<dbReference type="EMBL" id="JACEIK010015715">
    <property type="protein sequence ID" value="MCE3217098.1"/>
    <property type="molecule type" value="Genomic_DNA"/>
</dbReference>